<proteinExistence type="predicted"/>
<dbReference type="SUPFAM" id="SSF51679">
    <property type="entry name" value="Bacterial luciferase-like"/>
    <property type="match status" value="1"/>
</dbReference>
<dbReference type="PANTHER" id="PTHR42847:SF4">
    <property type="entry name" value="ALKANESULFONATE MONOOXYGENASE-RELATED"/>
    <property type="match status" value="1"/>
</dbReference>
<keyword evidence="4" id="KW-0503">Monooxygenase</keyword>
<evidence type="ECO:0000259" key="5">
    <source>
        <dbReference type="Pfam" id="PF00296"/>
    </source>
</evidence>
<evidence type="ECO:0000313" key="6">
    <source>
        <dbReference type="EMBL" id="CPR09833.1"/>
    </source>
</evidence>
<dbReference type="InterPro" id="IPR011251">
    <property type="entry name" value="Luciferase-like_dom"/>
</dbReference>
<accession>A0A0U0W7S5</accession>
<evidence type="ECO:0000313" key="7">
    <source>
        <dbReference type="Proteomes" id="UP000198875"/>
    </source>
</evidence>
<sequence>MQIGIGLPSHIAHVPGPLHAEWARRAERRGFAELAAIDRLVYESLDSIVALSVAAGATTVIGLTTNVLLAPLYPAALLAKQVTALAGASSGRLTLGLGIGSRPDDYTAVGVDFRRRGRILDQTVAVLRETCDARTVTGDKALAPAPVRIPILFGGRADASIRRAATIGDGWTAGASVLADRVRAAWAEANRAGRPRLSASVNFALGDAETVAAGRAHLQRYYGFKPDYAALNVADMLTSPLDAAQTVRAYRDLGFDGVVFHPCVADLDQVDRLADALL</sequence>
<dbReference type="OrthoDB" id="5723200at2"/>
<evidence type="ECO:0000256" key="2">
    <source>
        <dbReference type="ARBA" id="ARBA00022643"/>
    </source>
</evidence>
<dbReference type="AlphaFoldDB" id="A0A0U0W7S5"/>
<keyword evidence="1" id="KW-0285">Flavoprotein</keyword>
<dbReference type="Gene3D" id="3.20.20.30">
    <property type="entry name" value="Luciferase-like domain"/>
    <property type="match status" value="1"/>
</dbReference>
<dbReference type="InterPro" id="IPR036661">
    <property type="entry name" value="Luciferase-like_sf"/>
</dbReference>
<protein>
    <submittedName>
        <fullName evidence="6">MmcJ protein</fullName>
    </submittedName>
</protein>
<dbReference type="InterPro" id="IPR050172">
    <property type="entry name" value="SsuD_RutA_monooxygenase"/>
</dbReference>
<reference evidence="6 7" key="1">
    <citation type="submission" date="2015-03" db="EMBL/GenBank/DDBJ databases">
        <authorList>
            <person name="Murphy D."/>
        </authorList>
    </citation>
    <scope>NUCLEOTIDE SEQUENCE [LARGE SCALE GENOMIC DNA]</scope>
    <source>
        <strain evidence="6 7">DSM 44277</strain>
    </source>
</reference>
<organism evidence="6 7">
    <name type="scientific">Mycobacterium bohemicum DSM 44277</name>
    <dbReference type="NCBI Taxonomy" id="1236609"/>
    <lineage>
        <taxon>Bacteria</taxon>
        <taxon>Bacillati</taxon>
        <taxon>Actinomycetota</taxon>
        <taxon>Actinomycetes</taxon>
        <taxon>Mycobacteriales</taxon>
        <taxon>Mycobacteriaceae</taxon>
        <taxon>Mycobacterium</taxon>
    </lineage>
</organism>
<name>A0A0U0W7S5_MYCBE</name>
<evidence type="ECO:0000256" key="4">
    <source>
        <dbReference type="ARBA" id="ARBA00023033"/>
    </source>
</evidence>
<dbReference type="GO" id="GO:0046306">
    <property type="term" value="P:alkanesulfonate catabolic process"/>
    <property type="evidence" value="ECO:0007669"/>
    <property type="project" value="TreeGrafter"/>
</dbReference>
<dbReference type="RefSeq" id="WP_090349913.1">
    <property type="nucleotide sequence ID" value="NZ_CSTD01000001.1"/>
</dbReference>
<dbReference type="PANTHER" id="PTHR42847">
    <property type="entry name" value="ALKANESULFONATE MONOOXYGENASE"/>
    <property type="match status" value="1"/>
</dbReference>
<dbReference type="Proteomes" id="UP000198875">
    <property type="component" value="Unassembled WGS sequence"/>
</dbReference>
<evidence type="ECO:0000256" key="1">
    <source>
        <dbReference type="ARBA" id="ARBA00022630"/>
    </source>
</evidence>
<keyword evidence="2" id="KW-0288">FMN</keyword>
<gene>
    <name evidence="6" type="ORF">BN971_01640</name>
</gene>
<dbReference type="Pfam" id="PF00296">
    <property type="entry name" value="Bac_luciferase"/>
    <property type="match status" value="1"/>
</dbReference>
<evidence type="ECO:0000256" key="3">
    <source>
        <dbReference type="ARBA" id="ARBA00023002"/>
    </source>
</evidence>
<feature type="domain" description="Luciferase-like" evidence="5">
    <location>
        <begin position="19"/>
        <end position="233"/>
    </location>
</feature>
<dbReference type="EMBL" id="CSTD01000001">
    <property type="protein sequence ID" value="CPR09833.1"/>
    <property type="molecule type" value="Genomic_DNA"/>
</dbReference>
<dbReference type="GO" id="GO:0008726">
    <property type="term" value="F:alkanesulfonate monooxygenase activity"/>
    <property type="evidence" value="ECO:0007669"/>
    <property type="project" value="TreeGrafter"/>
</dbReference>
<keyword evidence="3" id="KW-0560">Oxidoreductase</keyword>